<evidence type="ECO:0000313" key="1">
    <source>
        <dbReference type="EMBL" id="MDO1582200.1"/>
    </source>
</evidence>
<evidence type="ECO:0000313" key="2">
    <source>
        <dbReference type="Proteomes" id="UP001169006"/>
    </source>
</evidence>
<gene>
    <name evidence="1" type="ORF">Q2T52_08830</name>
</gene>
<sequence length="714" mass="80127">MLSGVHYLSRPDNARHLVALLHEGENGLLEVRTIQMRWQSHMPQTAFALIDANAPTSLDQRLLALADDIKLDSQHLSLIAIGRGVDIALSAAVQAEKKIAAVIGFSARFERIDSWTQKVRSRPSVFLVHGALDALVPPPEFMSSFEKLGRAGLPTFTCFQPDAGPELQAYGVDSAMYFLHGVTAALPLPATKQPQSREELAKSIKAIIWDLDDTLWDGTLDDVGDIKLKEFRVEAIRRLNGHGLISAICSKNDFEIAKAKLESLGLWDDFVFPRINFVPKGAALKSMIDDMQLRPKNCLFIDDNAVNLAEAVATLPDLNVLDATSEECDLFLHALLEAHGSVTKSRVEDYRALQNRVTESQQHEGSREEFLHSCDIHIVLVESADLMDFAPRIEELINRTNQLNFLKTRVKPGEIVALLSEPSLYAGFALFAWDKFGYHGLVGFMAVETRTKRLLHMAFSCRIMHMGMESFMLAHVLQRYPALIIPEQVSMPAGYATWIKLEDYHDAEIREMILRKENSLEVDPANIRIRFMAHCHSGVFAHFSGLRDVAEVDNFPRIFALPLVLTHGHLIQNFPDYLVYYNGIDYMDKAWRDRLPEVENGLYEQCAETLAQHLAATGKRMLVLTTPSDLPDDLYWLEAGVTRQRVETFNAAWHAVASRHDCIDMLDVESLIGPEGMVDSMHFKVEASQVLAKEIANWYAAQTAADESKQRLAS</sequence>
<dbReference type="InterPro" id="IPR036412">
    <property type="entry name" value="HAD-like_sf"/>
</dbReference>
<dbReference type="SUPFAM" id="SSF53474">
    <property type="entry name" value="alpha/beta-Hydrolases"/>
    <property type="match status" value="1"/>
</dbReference>
<dbReference type="Proteomes" id="UP001169006">
    <property type="component" value="Unassembled WGS sequence"/>
</dbReference>
<dbReference type="Gene3D" id="3.40.50.1000">
    <property type="entry name" value="HAD superfamily/HAD-like"/>
    <property type="match status" value="1"/>
</dbReference>
<organism evidence="1 2">
    <name type="scientific">Rhizobium oryzicola</name>
    <dbReference type="NCBI Taxonomy" id="1232668"/>
    <lineage>
        <taxon>Bacteria</taxon>
        <taxon>Pseudomonadati</taxon>
        <taxon>Pseudomonadota</taxon>
        <taxon>Alphaproteobacteria</taxon>
        <taxon>Hyphomicrobiales</taxon>
        <taxon>Rhizobiaceae</taxon>
        <taxon>Rhizobium/Agrobacterium group</taxon>
        <taxon>Rhizobium</taxon>
    </lineage>
</organism>
<dbReference type="Gene3D" id="3.40.50.1820">
    <property type="entry name" value="alpha/beta hydrolase"/>
    <property type="match status" value="1"/>
</dbReference>
<dbReference type="SUPFAM" id="SSF52266">
    <property type="entry name" value="SGNH hydrolase"/>
    <property type="match status" value="1"/>
</dbReference>
<comment type="caution">
    <text evidence="1">The sequence shown here is derived from an EMBL/GenBank/DDBJ whole genome shotgun (WGS) entry which is preliminary data.</text>
</comment>
<protein>
    <submittedName>
        <fullName evidence="1">HAD-IIIC family phosphatase</fullName>
    </submittedName>
</protein>
<dbReference type="InterPro" id="IPR010033">
    <property type="entry name" value="HAD_SF_ppase_IIIC"/>
</dbReference>
<dbReference type="NCBIfam" id="TIGR01681">
    <property type="entry name" value="HAD-SF-IIIC"/>
    <property type="match status" value="1"/>
</dbReference>
<keyword evidence="2" id="KW-1185">Reference proteome</keyword>
<reference evidence="1" key="1">
    <citation type="journal article" date="2015" name="Int. J. Syst. Evol. Microbiol.">
        <title>Rhizobium oryzicola sp. nov., potential plant-growth-promoting endophytic bacteria isolated from rice roots.</title>
        <authorList>
            <person name="Zhang X.X."/>
            <person name="Gao J.S."/>
            <person name="Cao Y.H."/>
            <person name="Sheirdil R.A."/>
            <person name="Wang X.C."/>
            <person name="Zhang L."/>
        </authorList>
    </citation>
    <scope>NUCLEOTIDE SEQUENCE</scope>
    <source>
        <strain evidence="1">05753</strain>
    </source>
</reference>
<dbReference type="RefSeq" id="WP_302076340.1">
    <property type="nucleotide sequence ID" value="NZ_JAUKWQ010000002.1"/>
</dbReference>
<proteinExistence type="predicted"/>
<name>A0ABT8SV68_9HYPH</name>
<dbReference type="InterPro" id="IPR023214">
    <property type="entry name" value="HAD_sf"/>
</dbReference>
<reference evidence="1" key="2">
    <citation type="submission" date="2023-07" db="EMBL/GenBank/DDBJ databases">
        <authorList>
            <person name="Sun H."/>
        </authorList>
    </citation>
    <scope>NUCLEOTIDE SEQUENCE</scope>
    <source>
        <strain evidence="1">05753</strain>
    </source>
</reference>
<dbReference type="SUPFAM" id="SSF56784">
    <property type="entry name" value="HAD-like"/>
    <property type="match status" value="1"/>
</dbReference>
<dbReference type="InterPro" id="IPR029058">
    <property type="entry name" value="AB_hydrolase_fold"/>
</dbReference>
<accession>A0ABT8SV68</accession>
<dbReference type="EMBL" id="JAUKWQ010000002">
    <property type="protein sequence ID" value="MDO1582200.1"/>
    <property type="molecule type" value="Genomic_DNA"/>
</dbReference>